<comment type="caution">
    <text evidence="1">The sequence shown here is derived from an EMBL/GenBank/DDBJ whole genome shotgun (WGS) entry which is preliminary data.</text>
</comment>
<evidence type="ECO:0000313" key="2">
    <source>
        <dbReference type="Proteomes" id="UP000886501"/>
    </source>
</evidence>
<accession>A0ACB6ZDP6</accession>
<name>A0ACB6ZDP6_THEGA</name>
<protein>
    <submittedName>
        <fullName evidence="1">Galactose mutarotase-like protein</fullName>
    </submittedName>
</protein>
<organism evidence="1 2">
    <name type="scientific">Thelephora ganbajun</name>
    <name type="common">Ganba fungus</name>
    <dbReference type="NCBI Taxonomy" id="370292"/>
    <lineage>
        <taxon>Eukaryota</taxon>
        <taxon>Fungi</taxon>
        <taxon>Dikarya</taxon>
        <taxon>Basidiomycota</taxon>
        <taxon>Agaricomycotina</taxon>
        <taxon>Agaricomycetes</taxon>
        <taxon>Thelephorales</taxon>
        <taxon>Thelephoraceae</taxon>
        <taxon>Thelephora</taxon>
    </lineage>
</organism>
<reference evidence="1" key="2">
    <citation type="journal article" date="2020" name="Nat. Commun.">
        <title>Large-scale genome sequencing of mycorrhizal fungi provides insights into the early evolution of symbiotic traits.</title>
        <authorList>
            <person name="Miyauchi S."/>
            <person name="Kiss E."/>
            <person name="Kuo A."/>
            <person name="Drula E."/>
            <person name="Kohler A."/>
            <person name="Sanchez-Garcia M."/>
            <person name="Morin E."/>
            <person name="Andreopoulos B."/>
            <person name="Barry K.W."/>
            <person name="Bonito G."/>
            <person name="Buee M."/>
            <person name="Carver A."/>
            <person name="Chen C."/>
            <person name="Cichocki N."/>
            <person name="Clum A."/>
            <person name="Culley D."/>
            <person name="Crous P.W."/>
            <person name="Fauchery L."/>
            <person name="Girlanda M."/>
            <person name="Hayes R.D."/>
            <person name="Keri Z."/>
            <person name="LaButti K."/>
            <person name="Lipzen A."/>
            <person name="Lombard V."/>
            <person name="Magnuson J."/>
            <person name="Maillard F."/>
            <person name="Murat C."/>
            <person name="Nolan M."/>
            <person name="Ohm R.A."/>
            <person name="Pangilinan J."/>
            <person name="Pereira M.F."/>
            <person name="Perotto S."/>
            <person name="Peter M."/>
            <person name="Pfister S."/>
            <person name="Riley R."/>
            <person name="Sitrit Y."/>
            <person name="Stielow J.B."/>
            <person name="Szollosi G."/>
            <person name="Zifcakova L."/>
            <person name="Stursova M."/>
            <person name="Spatafora J.W."/>
            <person name="Tedersoo L."/>
            <person name="Vaario L.M."/>
            <person name="Yamada A."/>
            <person name="Yan M."/>
            <person name="Wang P."/>
            <person name="Xu J."/>
            <person name="Bruns T."/>
            <person name="Baldrian P."/>
            <person name="Vilgalys R."/>
            <person name="Dunand C."/>
            <person name="Henrissat B."/>
            <person name="Grigoriev I.V."/>
            <person name="Hibbett D."/>
            <person name="Nagy L.G."/>
            <person name="Martin F.M."/>
        </authorList>
    </citation>
    <scope>NUCLEOTIDE SEQUENCE</scope>
    <source>
        <strain evidence="1">P2</strain>
    </source>
</reference>
<reference evidence="1" key="1">
    <citation type="submission" date="2019-10" db="EMBL/GenBank/DDBJ databases">
        <authorList>
            <consortium name="DOE Joint Genome Institute"/>
            <person name="Kuo A."/>
            <person name="Miyauchi S."/>
            <person name="Kiss E."/>
            <person name="Drula E."/>
            <person name="Kohler A."/>
            <person name="Sanchez-Garcia M."/>
            <person name="Andreopoulos B."/>
            <person name="Barry K.W."/>
            <person name="Bonito G."/>
            <person name="Buee M."/>
            <person name="Carver A."/>
            <person name="Chen C."/>
            <person name="Cichocki N."/>
            <person name="Clum A."/>
            <person name="Culley D."/>
            <person name="Crous P.W."/>
            <person name="Fauchery L."/>
            <person name="Girlanda M."/>
            <person name="Hayes R."/>
            <person name="Keri Z."/>
            <person name="Labutti K."/>
            <person name="Lipzen A."/>
            <person name="Lombard V."/>
            <person name="Magnuson J."/>
            <person name="Maillard F."/>
            <person name="Morin E."/>
            <person name="Murat C."/>
            <person name="Nolan M."/>
            <person name="Ohm R."/>
            <person name="Pangilinan J."/>
            <person name="Pereira M."/>
            <person name="Perotto S."/>
            <person name="Peter M."/>
            <person name="Riley R."/>
            <person name="Sitrit Y."/>
            <person name="Stielow B."/>
            <person name="Szollosi G."/>
            <person name="Zifcakova L."/>
            <person name="Stursova M."/>
            <person name="Spatafora J.W."/>
            <person name="Tedersoo L."/>
            <person name="Vaario L.-M."/>
            <person name="Yamada A."/>
            <person name="Yan M."/>
            <person name="Wang P."/>
            <person name="Xu J."/>
            <person name="Bruns T."/>
            <person name="Baldrian P."/>
            <person name="Vilgalys R."/>
            <person name="Henrissat B."/>
            <person name="Grigoriev I.V."/>
            <person name="Hibbett D."/>
            <person name="Nagy L.G."/>
            <person name="Martin F.M."/>
        </authorList>
    </citation>
    <scope>NUCLEOTIDE SEQUENCE</scope>
    <source>
        <strain evidence="1">P2</strain>
    </source>
</reference>
<sequence length="430" mass="46903">MASPETTPILLALPSLTPSLALEVLPYGLTIHRFFVQADGRTHDLVIGPESPHTHKHIKYTNTIIGRYANRLPVKELSVSSSRSPEIQASFTPLPNETPNVSLHGGQVGFDEKFWEPTPVPPGPGEAELFSGKELSTIESGVATAALFKYISEDGEQGYPGKLRVEVLVGLLQPDPLRASDPGEFNLGSVLIVYRAKLLEEGKVTPINLTQHTGYNLDASVDQKVMPIHDHTLTIKGNKTVELHPDMVATGQLTSHDSSSPYHFLNHTRIGSRYPEGGYDNFFVFDQTGEQIVKIFKETELLDADLVHEIIKPVPGKPAEPKVVLQGSQSGVKLSFATNQSGVQYYSNSLSDGSGFKKKIHGGDGRDEKKPGGGYDKGCATFLEFHEPYPSFLYPGLSPSGYDTLLTSGEIYNNYLRIDVGYTPRPSASS</sequence>
<proteinExistence type="predicted"/>
<dbReference type="Proteomes" id="UP000886501">
    <property type="component" value="Unassembled WGS sequence"/>
</dbReference>
<keyword evidence="2" id="KW-1185">Reference proteome</keyword>
<gene>
    <name evidence="1" type="ORF">BDM02DRAFT_3117312</name>
</gene>
<evidence type="ECO:0000313" key="1">
    <source>
        <dbReference type="EMBL" id="KAF9647296.1"/>
    </source>
</evidence>
<dbReference type="EMBL" id="MU118037">
    <property type="protein sequence ID" value="KAF9647296.1"/>
    <property type="molecule type" value="Genomic_DNA"/>
</dbReference>